<proteinExistence type="predicted"/>
<dbReference type="Pfam" id="PF11726">
    <property type="entry name" value="YagK_YfjJ_C"/>
    <property type="match status" value="1"/>
</dbReference>
<protein>
    <submittedName>
        <fullName evidence="2">Inovirus Gp2 family protein</fullName>
    </submittedName>
</protein>
<organism evidence="2">
    <name type="scientific">Providencia stuartii</name>
    <dbReference type="NCBI Taxonomy" id="588"/>
    <lineage>
        <taxon>Bacteria</taxon>
        <taxon>Pseudomonadati</taxon>
        <taxon>Pseudomonadota</taxon>
        <taxon>Gammaproteobacteria</taxon>
        <taxon>Enterobacterales</taxon>
        <taxon>Morganellaceae</taxon>
        <taxon>Providencia</taxon>
    </lineage>
</organism>
<evidence type="ECO:0000313" key="2">
    <source>
        <dbReference type="EMBL" id="EMJ5136504.1"/>
    </source>
</evidence>
<reference evidence="2" key="1">
    <citation type="submission" date="2024-02" db="EMBL/GenBank/DDBJ databases">
        <authorList>
            <consortium name="Clinical and Environmental Microbiology Branch: Whole genome sequencing antimicrobial resistance pathogens in the healthcare setting"/>
        </authorList>
    </citation>
    <scope>NUCLEOTIDE SEQUENCE</scope>
    <source>
        <strain evidence="2">2021GO-0154</strain>
    </source>
</reference>
<dbReference type="AlphaFoldDB" id="A0AAI9GK48"/>
<feature type="domain" description="YagK/YfjJ C-terminal" evidence="1">
    <location>
        <begin position="25"/>
        <end position="196"/>
    </location>
</feature>
<evidence type="ECO:0000259" key="1">
    <source>
        <dbReference type="Pfam" id="PF11726"/>
    </source>
</evidence>
<name>A0AAI9GK48_PROST</name>
<comment type="caution">
    <text evidence="2">The sequence shown here is derived from an EMBL/GenBank/DDBJ whole genome shotgun (WGS) entry which is preliminary data.</text>
</comment>
<dbReference type="EMBL" id="ABMABF030000024">
    <property type="protein sequence ID" value="EMJ5136504.1"/>
    <property type="molecule type" value="Genomic_DNA"/>
</dbReference>
<gene>
    <name evidence="2" type="ORF">RG298_004304</name>
</gene>
<accession>A0AAI9GK48</accession>
<sequence>MMKNKIHSINAHYKDKIKMQFDNALKQFNRLFIVRLDLRFPKEMKYKDDDRVITRFFESLKAKLKAREELYRKQNKRIYPHGLRYAWVREIGPKNKRRHYHVILIFNKDAYFTLGNFNSENNLSSCVISAWKSALGLMNKINGLVHFCPINVQLSYLDKLHSHFEDKYDTWMGLIDYLAKDYSKYYGRHFRSFGCSR</sequence>
<dbReference type="InterPro" id="IPR057271">
    <property type="entry name" value="YagK_YfjJ_C"/>
</dbReference>